<evidence type="ECO:0000313" key="9">
    <source>
        <dbReference type="EMBL" id="AGH60436.1"/>
    </source>
</evidence>
<dbReference type="GO" id="GO:0042783">
    <property type="term" value="P:symbiont-mediated evasion of host immune response"/>
    <property type="evidence" value="ECO:0007669"/>
    <property type="project" value="InterPro"/>
</dbReference>
<keyword evidence="4" id="KW-0472">Membrane</keyword>
<dbReference type="VEuPathDB" id="TriTrypDB:Tb927.9.17050"/>
<name>M4SYM5_9TRYP</name>
<reference evidence="9" key="1">
    <citation type="submission" date="2013-02" db="EMBL/GenBank/DDBJ databases">
        <authorList>
            <person name="Cross G.A.M."/>
            <person name="Kim H.-S."/>
            <person name="Wickstead B."/>
        </authorList>
    </citation>
    <scope>NUCLEOTIDE SEQUENCE</scope>
    <source>
        <strain evidence="9">Lister 427</strain>
    </source>
</reference>
<feature type="signal peptide" evidence="7">
    <location>
        <begin position="1"/>
        <end position="22"/>
    </location>
</feature>
<evidence type="ECO:0000256" key="7">
    <source>
        <dbReference type="SAM" id="SignalP"/>
    </source>
</evidence>
<dbReference type="EMBL" id="KC613005">
    <property type="protein sequence ID" value="AGH60436.1"/>
    <property type="molecule type" value="Genomic_DNA"/>
</dbReference>
<feature type="chain" id="PRO_5004057703" evidence="7">
    <location>
        <begin position="23"/>
        <end position="381"/>
    </location>
</feature>
<keyword evidence="7" id="KW-0732">Signal</keyword>
<dbReference type="SUPFAM" id="SSF58087">
    <property type="entry name" value="Variant surface glycoprotein (N-terminal domain)"/>
    <property type="match status" value="1"/>
</dbReference>
<feature type="domain" description="Trypanosome variant surface glycoprotein A-type N-terminal" evidence="8">
    <location>
        <begin position="20"/>
        <end position="253"/>
    </location>
</feature>
<reference evidence="9" key="2">
    <citation type="journal article" date="2014" name="Mol. Biochem. Parasitol.">
        <title>Capturing the variant surface glycoprotein repertoire (the VSGnome) of Trypanosoma brucei Lister 427.</title>
        <authorList>
            <person name="Cross G.A."/>
            <person name="Kim H.S."/>
            <person name="Wickstead B."/>
        </authorList>
    </citation>
    <scope>NUCLEOTIDE SEQUENCE</scope>
    <source>
        <strain evidence="9">Lister 427</strain>
    </source>
</reference>
<keyword evidence="2" id="KW-1003">Cell membrane</keyword>
<evidence type="ECO:0000256" key="2">
    <source>
        <dbReference type="ARBA" id="ARBA00022475"/>
    </source>
</evidence>
<dbReference type="Pfam" id="PF00913">
    <property type="entry name" value="Trypan_glycop"/>
    <property type="match status" value="1"/>
</dbReference>
<evidence type="ECO:0000256" key="1">
    <source>
        <dbReference type="ARBA" id="ARBA00004609"/>
    </source>
</evidence>
<keyword evidence="3" id="KW-0336">GPI-anchor</keyword>
<dbReference type="InterPro" id="IPR001812">
    <property type="entry name" value="Trypano_VSG_A_N_dom"/>
</dbReference>
<evidence type="ECO:0000256" key="5">
    <source>
        <dbReference type="ARBA" id="ARBA00023180"/>
    </source>
</evidence>
<accession>M4SYM5</accession>
<evidence type="ECO:0000259" key="8">
    <source>
        <dbReference type="Pfam" id="PF00913"/>
    </source>
</evidence>
<keyword evidence="5" id="KW-0325">Glycoprotein</keyword>
<dbReference type="GO" id="GO:0005886">
    <property type="term" value="C:plasma membrane"/>
    <property type="evidence" value="ECO:0007669"/>
    <property type="project" value="UniProtKB-SubCell"/>
</dbReference>
<dbReference type="GO" id="GO:0098552">
    <property type="term" value="C:side of membrane"/>
    <property type="evidence" value="ECO:0007669"/>
    <property type="project" value="UniProtKB-KW"/>
</dbReference>
<evidence type="ECO:0000256" key="6">
    <source>
        <dbReference type="ARBA" id="ARBA00023288"/>
    </source>
</evidence>
<comment type="subcellular location">
    <subcellularLocation>
        <location evidence="1">Cell membrane</location>
        <topology evidence="1">Lipid-anchor</topology>
        <topology evidence="1">GPI-anchor</topology>
    </subcellularLocation>
</comment>
<dbReference type="VEuPathDB" id="TriTrypDB:Tb427_000167000"/>
<keyword evidence="6" id="KW-0449">Lipoprotein</keyword>
<protein>
    <submittedName>
        <fullName evidence="9">Variant surface glycoprotein 1509</fullName>
    </submittedName>
</protein>
<proteinExistence type="predicted"/>
<dbReference type="Gene3D" id="3.90.150.10">
    <property type="entry name" value="Variant Surface Glycoprotein, subunit A domain 1"/>
    <property type="match status" value="1"/>
</dbReference>
<organism evidence="9">
    <name type="scientific">Trypanosoma brucei</name>
    <dbReference type="NCBI Taxonomy" id="5691"/>
    <lineage>
        <taxon>Eukaryota</taxon>
        <taxon>Discoba</taxon>
        <taxon>Euglenozoa</taxon>
        <taxon>Kinetoplastea</taxon>
        <taxon>Metakinetoplastina</taxon>
        <taxon>Trypanosomatida</taxon>
        <taxon>Trypanosomatidae</taxon>
        <taxon>Trypanosoma</taxon>
    </lineage>
</organism>
<evidence type="ECO:0000256" key="4">
    <source>
        <dbReference type="ARBA" id="ARBA00023136"/>
    </source>
</evidence>
<sequence>MTALRTLFFLVGALSVVYPTTATQEALTAAGMRDACKLATTLKKIGVYSKTMTAKLTEATSRLQAKKQLFALMLSEANEEPTETQLNIYFYISSQLRAAERELKTKLPQAIAKGLKAAEAAGRIDETVHLLANANTGSSNDAYCVAKATATGEPATVTEMPECYDGGIARSVNGPNDVDTEPRLETAQKAVAQNQDRAKNPKTSANCLLTSTANTNGFLGNAGGTHGEIKLMGGVLKVTGAAWTAANWIDTTTAPGPGYPLTELLSMLGEETATLKTSLDKISKLSKLGDEDKVNLDQVEASTEELGLRQGGMPIIIKGTDFDTVSKQLKAFKESKSDNLDDFQKTFDSQILKKALTPTTNTEECANKSIGNKDICRKITG</sequence>
<evidence type="ECO:0000256" key="3">
    <source>
        <dbReference type="ARBA" id="ARBA00022622"/>
    </source>
</evidence>
<dbReference type="AlphaFoldDB" id="M4SYM5"/>